<keyword evidence="1" id="KW-0805">Transcription regulation</keyword>
<sequence>MMQNQELTIIQRNSLKSEKFSAYSEKKHNIKTKSGGAFFFHETTFDSLQFIQCNYKLLKEEQLQINIEKEALEMHFRLDGSSGAYRSGQPLNLIKGSNTISYLEDYRQDIVMSQTQTGSFLEIRIGQSHFEKLLSDFASDTSNLFSGTVMTTTPAMRNTIAQIQINPYNQKMRGLYMEAKMTELFLLQLQKSNNHPHQKSLSFGKMDRDKLFHAKQLIEQHMDQFLTITQLAQLIGMNKRKLMLGFKELFGMTVYSYIKDLKMEEAKRLLLEEDKYVNEVADHIGYQNPQHFITAFKKKFGISPGTLKQ</sequence>
<keyword evidence="6" id="KW-1185">Reference proteome</keyword>
<keyword evidence="3" id="KW-0804">Transcription</keyword>
<dbReference type="EMBL" id="JBHUPE010000006">
    <property type="protein sequence ID" value="MFD2905505.1"/>
    <property type="molecule type" value="Genomic_DNA"/>
</dbReference>
<dbReference type="InterPro" id="IPR053142">
    <property type="entry name" value="PchR_regulatory_protein"/>
</dbReference>
<organism evidence="5 6">
    <name type="scientific">Sphingobacterium anhuiense</name>
    <dbReference type="NCBI Taxonomy" id="493780"/>
    <lineage>
        <taxon>Bacteria</taxon>
        <taxon>Pseudomonadati</taxon>
        <taxon>Bacteroidota</taxon>
        <taxon>Sphingobacteriia</taxon>
        <taxon>Sphingobacteriales</taxon>
        <taxon>Sphingobacteriaceae</taxon>
        <taxon>Sphingobacterium</taxon>
    </lineage>
</organism>
<dbReference type="Pfam" id="PF12833">
    <property type="entry name" value="HTH_18"/>
    <property type="match status" value="1"/>
</dbReference>
<name>A0ABW5YY61_9SPHI</name>
<accession>A0ABW5YY61</accession>
<dbReference type="PROSITE" id="PS01124">
    <property type="entry name" value="HTH_ARAC_FAMILY_2"/>
    <property type="match status" value="1"/>
</dbReference>
<feature type="domain" description="HTH araC/xylS-type" evidence="4">
    <location>
        <begin position="212"/>
        <end position="309"/>
    </location>
</feature>
<dbReference type="PROSITE" id="PS00041">
    <property type="entry name" value="HTH_ARAC_FAMILY_1"/>
    <property type="match status" value="1"/>
</dbReference>
<dbReference type="PRINTS" id="PR00032">
    <property type="entry name" value="HTHARAC"/>
</dbReference>
<dbReference type="PANTHER" id="PTHR47893:SF1">
    <property type="entry name" value="REGULATORY PROTEIN PCHR"/>
    <property type="match status" value="1"/>
</dbReference>
<dbReference type="InterPro" id="IPR020449">
    <property type="entry name" value="Tscrpt_reg_AraC-type_HTH"/>
</dbReference>
<gene>
    <name evidence="5" type="ORF">ACFS6I_16345</name>
</gene>
<dbReference type="SMART" id="SM00342">
    <property type="entry name" value="HTH_ARAC"/>
    <property type="match status" value="1"/>
</dbReference>
<dbReference type="SUPFAM" id="SSF46689">
    <property type="entry name" value="Homeodomain-like"/>
    <property type="match status" value="2"/>
</dbReference>
<comment type="caution">
    <text evidence="5">The sequence shown here is derived from an EMBL/GenBank/DDBJ whole genome shotgun (WGS) entry which is preliminary data.</text>
</comment>
<dbReference type="Gene3D" id="1.10.10.60">
    <property type="entry name" value="Homeodomain-like"/>
    <property type="match status" value="2"/>
</dbReference>
<evidence type="ECO:0000259" key="4">
    <source>
        <dbReference type="PROSITE" id="PS01124"/>
    </source>
</evidence>
<evidence type="ECO:0000313" key="5">
    <source>
        <dbReference type="EMBL" id="MFD2905505.1"/>
    </source>
</evidence>
<dbReference type="InterPro" id="IPR018060">
    <property type="entry name" value="HTH_AraC"/>
</dbReference>
<dbReference type="RefSeq" id="WP_380922175.1">
    <property type="nucleotide sequence ID" value="NZ_JBHUPE010000006.1"/>
</dbReference>
<proteinExistence type="predicted"/>
<evidence type="ECO:0000256" key="2">
    <source>
        <dbReference type="ARBA" id="ARBA00023125"/>
    </source>
</evidence>
<evidence type="ECO:0000313" key="6">
    <source>
        <dbReference type="Proteomes" id="UP001597509"/>
    </source>
</evidence>
<evidence type="ECO:0000256" key="1">
    <source>
        <dbReference type="ARBA" id="ARBA00023015"/>
    </source>
</evidence>
<keyword evidence="2" id="KW-0238">DNA-binding</keyword>
<dbReference type="InterPro" id="IPR009057">
    <property type="entry name" value="Homeodomain-like_sf"/>
</dbReference>
<protein>
    <submittedName>
        <fullName evidence="5">Helix-turn-helix transcriptional regulator</fullName>
    </submittedName>
</protein>
<reference evidence="6" key="1">
    <citation type="journal article" date="2019" name="Int. J. Syst. Evol. Microbiol.">
        <title>The Global Catalogue of Microorganisms (GCM) 10K type strain sequencing project: providing services to taxonomists for standard genome sequencing and annotation.</title>
        <authorList>
            <consortium name="The Broad Institute Genomics Platform"/>
            <consortium name="The Broad Institute Genome Sequencing Center for Infectious Disease"/>
            <person name="Wu L."/>
            <person name="Ma J."/>
        </authorList>
    </citation>
    <scope>NUCLEOTIDE SEQUENCE [LARGE SCALE GENOMIC DNA]</scope>
    <source>
        <strain evidence="6">KCTC 22209</strain>
    </source>
</reference>
<evidence type="ECO:0000256" key="3">
    <source>
        <dbReference type="ARBA" id="ARBA00023163"/>
    </source>
</evidence>
<dbReference type="InterPro" id="IPR018062">
    <property type="entry name" value="HTH_AraC-typ_CS"/>
</dbReference>
<dbReference type="PANTHER" id="PTHR47893">
    <property type="entry name" value="REGULATORY PROTEIN PCHR"/>
    <property type="match status" value="1"/>
</dbReference>
<dbReference type="Proteomes" id="UP001597509">
    <property type="component" value="Unassembled WGS sequence"/>
</dbReference>